<evidence type="ECO:0000313" key="1">
    <source>
        <dbReference type="EMBL" id="MFC0274449.1"/>
    </source>
</evidence>
<organism evidence="1 2">
    <name type="scientific">Metabacillus herbersteinensis</name>
    <dbReference type="NCBI Taxonomy" id="283816"/>
    <lineage>
        <taxon>Bacteria</taxon>
        <taxon>Bacillati</taxon>
        <taxon>Bacillota</taxon>
        <taxon>Bacilli</taxon>
        <taxon>Bacillales</taxon>
        <taxon>Bacillaceae</taxon>
        <taxon>Metabacillus</taxon>
    </lineage>
</organism>
<sequence>MTKELEDRISELEEFVKTYYNAFLESRRINENRRISHNDQYFLYAKANRLLGEPNGKRID</sequence>
<gene>
    <name evidence="1" type="ORF">ACFFIX_24250</name>
</gene>
<dbReference type="Proteomes" id="UP001589854">
    <property type="component" value="Unassembled WGS sequence"/>
</dbReference>
<comment type="caution">
    <text evidence="1">The sequence shown here is derived from an EMBL/GenBank/DDBJ whole genome shotgun (WGS) entry which is preliminary data.</text>
</comment>
<keyword evidence="2" id="KW-1185">Reference proteome</keyword>
<accession>A0ABV6GMX4</accession>
<protein>
    <submittedName>
        <fullName evidence="1">Uncharacterized protein</fullName>
    </submittedName>
</protein>
<name>A0ABV6GMX4_9BACI</name>
<dbReference type="EMBL" id="JBHLVO010000036">
    <property type="protein sequence ID" value="MFC0274449.1"/>
    <property type="molecule type" value="Genomic_DNA"/>
</dbReference>
<evidence type="ECO:0000313" key="2">
    <source>
        <dbReference type="Proteomes" id="UP001589854"/>
    </source>
</evidence>
<dbReference type="RefSeq" id="WP_378938710.1">
    <property type="nucleotide sequence ID" value="NZ_JBHLVO010000036.1"/>
</dbReference>
<reference evidence="1 2" key="1">
    <citation type="submission" date="2024-09" db="EMBL/GenBank/DDBJ databases">
        <authorList>
            <person name="Sun Q."/>
            <person name="Mori K."/>
        </authorList>
    </citation>
    <scope>NUCLEOTIDE SEQUENCE [LARGE SCALE GENOMIC DNA]</scope>
    <source>
        <strain evidence="1 2">CCM 7228</strain>
    </source>
</reference>
<proteinExistence type="predicted"/>